<accession>A0ABN2VZ64</accession>
<dbReference type="PANTHER" id="PTHR39420">
    <property type="match status" value="1"/>
</dbReference>
<proteinExistence type="predicted"/>
<feature type="compositionally biased region" description="Basic and acidic residues" evidence="1">
    <location>
        <begin position="1"/>
        <end position="14"/>
    </location>
</feature>
<dbReference type="Proteomes" id="UP001501480">
    <property type="component" value="Unassembled WGS sequence"/>
</dbReference>
<feature type="region of interest" description="Disordered" evidence="1">
    <location>
        <begin position="1"/>
        <end position="23"/>
    </location>
</feature>
<dbReference type="InterPro" id="IPR042271">
    <property type="entry name" value="Zinicin_2_N"/>
</dbReference>
<keyword evidence="2" id="KW-0645">Protease</keyword>
<dbReference type="GO" id="GO:0008237">
    <property type="term" value="F:metallopeptidase activity"/>
    <property type="evidence" value="ECO:0007669"/>
    <property type="project" value="UniProtKB-KW"/>
</dbReference>
<name>A0ABN2VZ64_9ACTN</name>
<dbReference type="PANTHER" id="PTHR39420:SF2">
    <property type="entry name" value="HYDROLASE"/>
    <property type="match status" value="1"/>
</dbReference>
<keyword evidence="2" id="KW-0482">Metalloprotease</keyword>
<feature type="region of interest" description="Disordered" evidence="1">
    <location>
        <begin position="405"/>
        <end position="442"/>
    </location>
</feature>
<dbReference type="SUPFAM" id="SSF55486">
    <property type="entry name" value="Metalloproteases ('zincins'), catalytic domain"/>
    <property type="match status" value="1"/>
</dbReference>
<protein>
    <submittedName>
        <fullName evidence="2">Zinc-dependent metalloprotease</fullName>
    </submittedName>
</protein>
<sequence>MADDRDPHPDDPRENPFAGTPMEQLFSAMGGAGGQAPDLSALFGQMQRAFSGAQDGAVNFEVVRDTARRALSAAGPDPSPTSTQDGAVADAVRLAESWLDRATELPAGAATSAAWSRAEWVEATAATWQQLITPIAESVVGAMGEALPEEAKALAGPLIGMLNQAGSAMFAQQVGQALAVLGGEVVSSTDVGLPLTETPVAALLPANVAAFGEGLEHGPADVMLYLALRECAHHRLFAHAGWLRSALVGAVEEFGRGTRIDLSAIESQVRDIDPTRPEAIAEAMQGGLFEPERTPEQQAALDRLETLLAFIEGWVDDVVAEATRETMPSAAALAEAIRRRRASGGPAEQTFASLVGLELRPRRLREAATLWAAVRDRRGAQARDAAWSHPDLMPTRADLDDPMGFAAGDPVVPEGDDFDAALDALLNEGEQGDDGSDAGDRR</sequence>
<dbReference type="RefSeq" id="WP_344326793.1">
    <property type="nucleotide sequence ID" value="NZ_BAAAPY010000004.1"/>
</dbReference>
<evidence type="ECO:0000313" key="3">
    <source>
        <dbReference type="Proteomes" id="UP001501480"/>
    </source>
</evidence>
<organism evidence="2 3">
    <name type="scientific">Aeromicrobium halocynthiae</name>
    <dbReference type="NCBI Taxonomy" id="560557"/>
    <lineage>
        <taxon>Bacteria</taxon>
        <taxon>Bacillati</taxon>
        <taxon>Actinomycetota</taxon>
        <taxon>Actinomycetes</taxon>
        <taxon>Propionibacteriales</taxon>
        <taxon>Nocardioidaceae</taxon>
        <taxon>Aeromicrobium</taxon>
    </lineage>
</organism>
<gene>
    <name evidence="2" type="ORF">GCM10009821_16230</name>
</gene>
<evidence type="ECO:0000313" key="2">
    <source>
        <dbReference type="EMBL" id="GAA2077369.1"/>
    </source>
</evidence>
<comment type="caution">
    <text evidence="2">The sequence shown here is derived from an EMBL/GenBank/DDBJ whole genome shotgun (WGS) entry which is preliminary data.</text>
</comment>
<dbReference type="InterPro" id="IPR018766">
    <property type="entry name" value="Zinicin_2"/>
</dbReference>
<keyword evidence="3" id="KW-1185">Reference proteome</keyword>
<dbReference type="Pfam" id="PF10103">
    <property type="entry name" value="Zincin_2"/>
    <property type="match status" value="1"/>
</dbReference>
<feature type="compositionally biased region" description="Acidic residues" evidence="1">
    <location>
        <begin position="430"/>
        <end position="442"/>
    </location>
</feature>
<dbReference type="EMBL" id="BAAAPY010000004">
    <property type="protein sequence ID" value="GAA2077369.1"/>
    <property type="molecule type" value="Genomic_DNA"/>
</dbReference>
<dbReference type="NCBIfam" id="TIGR03624">
    <property type="entry name" value="putative hydrolase"/>
    <property type="match status" value="1"/>
</dbReference>
<dbReference type="Gene3D" id="1.20.150.30">
    <property type="entry name" value="Zincin-like metallopeptidase, N-terminal domain"/>
    <property type="match status" value="1"/>
</dbReference>
<keyword evidence="2" id="KW-0378">Hydrolase</keyword>
<evidence type="ECO:0000256" key="1">
    <source>
        <dbReference type="SAM" id="MobiDB-lite"/>
    </source>
</evidence>
<reference evidence="2 3" key="1">
    <citation type="journal article" date="2019" name="Int. J. Syst. Evol. Microbiol.">
        <title>The Global Catalogue of Microorganisms (GCM) 10K type strain sequencing project: providing services to taxonomists for standard genome sequencing and annotation.</title>
        <authorList>
            <consortium name="The Broad Institute Genomics Platform"/>
            <consortium name="The Broad Institute Genome Sequencing Center for Infectious Disease"/>
            <person name="Wu L."/>
            <person name="Ma J."/>
        </authorList>
    </citation>
    <scope>NUCLEOTIDE SEQUENCE [LARGE SCALE GENOMIC DNA]</scope>
    <source>
        <strain evidence="2 3">JCM 15749</strain>
    </source>
</reference>